<dbReference type="InterPro" id="IPR036390">
    <property type="entry name" value="WH_DNA-bd_sf"/>
</dbReference>
<dbReference type="SUPFAM" id="SSF46785">
    <property type="entry name" value="Winged helix' DNA-binding domain"/>
    <property type="match status" value="1"/>
</dbReference>
<dbReference type="Proteomes" id="UP000824190">
    <property type="component" value="Unassembled WGS sequence"/>
</dbReference>
<sequence length="77" mass="8353">MVRRLASSADGQLNCGDLYDTISKSTASHHFTLLVNAGITRRVLLNGARGHRLRRDDLDEAMPGVLDSIMNAANSTD</sequence>
<proteinExistence type="predicted"/>
<reference evidence="1" key="1">
    <citation type="journal article" date="2021" name="PeerJ">
        <title>Extensive microbial diversity within the chicken gut microbiome revealed by metagenomics and culture.</title>
        <authorList>
            <person name="Gilroy R."/>
            <person name="Ravi A."/>
            <person name="Getino M."/>
            <person name="Pursley I."/>
            <person name="Horton D.L."/>
            <person name="Alikhan N.F."/>
            <person name="Baker D."/>
            <person name="Gharbi K."/>
            <person name="Hall N."/>
            <person name="Watson M."/>
            <person name="Adriaenssens E.M."/>
            <person name="Foster-Nyarko E."/>
            <person name="Jarju S."/>
            <person name="Secka A."/>
            <person name="Antonio M."/>
            <person name="Oren A."/>
            <person name="Chaudhuri R.R."/>
            <person name="La Ragione R."/>
            <person name="Hildebrand F."/>
            <person name="Pallen M.J."/>
        </authorList>
    </citation>
    <scope>NUCLEOTIDE SEQUENCE</scope>
    <source>
        <strain evidence="1">CHK32-1732</strain>
    </source>
</reference>
<accession>A0A9D1RPH3</accession>
<dbReference type="EMBL" id="DXGC01000017">
    <property type="protein sequence ID" value="HIW90427.1"/>
    <property type="molecule type" value="Genomic_DNA"/>
</dbReference>
<protein>
    <submittedName>
        <fullName evidence="1">ArsR family transcriptional regulator</fullName>
    </submittedName>
</protein>
<name>A0A9D1RPH3_9CORY</name>
<evidence type="ECO:0000313" key="2">
    <source>
        <dbReference type="Proteomes" id="UP000824190"/>
    </source>
</evidence>
<gene>
    <name evidence="1" type="ORF">H9870_02000</name>
</gene>
<organism evidence="1 2">
    <name type="scientific">Candidatus Corynebacterium avicola</name>
    <dbReference type="NCBI Taxonomy" id="2838527"/>
    <lineage>
        <taxon>Bacteria</taxon>
        <taxon>Bacillati</taxon>
        <taxon>Actinomycetota</taxon>
        <taxon>Actinomycetes</taxon>
        <taxon>Mycobacteriales</taxon>
        <taxon>Corynebacteriaceae</taxon>
        <taxon>Corynebacterium</taxon>
    </lineage>
</organism>
<reference evidence="1" key="2">
    <citation type="submission" date="2021-04" db="EMBL/GenBank/DDBJ databases">
        <authorList>
            <person name="Gilroy R."/>
        </authorList>
    </citation>
    <scope>NUCLEOTIDE SEQUENCE</scope>
    <source>
        <strain evidence="1">CHK32-1732</strain>
    </source>
</reference>
<comment type="caution">
    <text evidence="1">The sequence shown here is derived from an EMBL/GenBank/DDBJ whole genome shotgun (WGS) entry which is preliminary data.</text>
</comment>
<evidence type="ECO:0000313" key="1">
    <source>
        <dbReference type="EMBL" id="HIW90427.1"/>
    </source>
</evidence>
<dbReference type="AlphaFoldDB" id="A0A9D1RPH3"/>